<evidence type="ECO:0000313" key="7">
    <source>
        <dbReference type="EMBL" id="GAV04291.1"/>
    </source>
</evidence>
<organism evidence="7 8">
    <name type="scientific">Ramazzottius varieornatus</name>
    <name type="common">Water bear</name>
    <name type="synonym">Tardigrade</name>
    <dbReference type="NCBI Taxonomy" id="947166"/>
    <lineage>
        <taxon>Eukaryota</taxon>
        <taxon>Metazoa</taxon>
        <taxon>Ecdysozoa</taxon>
        <taxon>Tardigrada</taxon>
        <taxon>Eutardigrada</taxon>
        <taxon>Parachela</taxon>
        <taxon>Hypsibioidea</taxon>
        <taxon>Ramazzottiidae</taxon>
        <taxon>Ramazzottius</taxon>
    </lineage>
</organism>
<dbReference type="PANTHER" id="PTHR13943:SF77">
    <property type="entry name" value="LRAT DOMAIN-CONTAINING PROTEIN"/>
    <property type="match status" value="1"/>
</dbReference>
<dbReference type="EMBL" id="BDGG01000010">
    <property type="protein sequence ID" value="GAV04291.1"/>
    <property type="molecule type" value="Genomic_DNA"/>
</dbReference>
<evidence type="ECO:0000256" key="1">
    <source>
        <dbReference type="ARBA" id="ARBA00007824"/>
    </source>
</evidence>
<dbReference type="Gene3D" id="3.90.1720.10">
    <property type="entry name" value="endopeptidase domain like (from Nostoc punctiforme)"/>
    <property type="match status" value="1"/>
</dbReference>
<dbReference type="PANTHER" id="PTHR13943">
    <property type="entry name" value="HRAS-LIKE SUPPRESSOR - RELATED"/>
    <property type="match status" value="1"/>
</dbReference>
<keyword evidence="4" id="KW-0443">Lipid metabolism</keyword>
<keyword evidence="2" id="KW-0808">Transferase</keyword>
<accession>A0A1D1VTI9</accession>
<keyword evidence="8" id="KW-1185">Reference proteome</keyword>
<evidence type="ECO:0000313" key="8">
    <source>
        <dbReference type="Proteomes" id="UP000186922"/>
    </source>
</evidence>
<name>A0A1D1VTI9_RAMVA</name>
<proteinExistence type="inferred from homology"/>
<gene>
    <name evidence="7" type="primary">RvY_14594-1</name>
    <name evidence="7" type="synonym">RvY_14594.1</name>
    <name evidence="7" type="ORF">RvY_14594</name>
</gene>
<sequence length="235" mass="26083">MWNRAVVAVANLAARFLVTELRTSAPSQGFCRSSSTEACRMADNIPGSTSDERPRADAQGRPRHSSHLVTPFTDSAHLKPLPGDLIEFKRDLYSHWALYIGDGKVINVRGAQPGKSSDISMTGSATVRMEDLTTVAGFSQVRINNQEAEATSRGLQAIPVDELMEKAKKLVGTAVPYDVLSRNCEHYVTEWRYGEPWSEQVESGMKQFGDVRKLAQQKDLPELIGMLGNFMNQRR</sequence>
<evidence type="ECO:0000259" key="6">
    <source>
        <dbReference type="PROSITE" id="PS51934"/>
    </source>
</evidence>
<dbReference type="PROSITE" id="PS51934">
    <property type="entry name" value="LRAT"/>
    <property type="match status" value="1"/>
</dbReference>
<dbReference type="GO" id="GO:0004623">
    <property type="term" value="F:phospholipase A2 activity"/>
    <property type="evidence" value="ECO:0007669"/>
    <property type="project" value="TreeGrafter"/>
</dbReference>
<dbReference type="GO" id="GO:0005737">
    <property type="term" value="C:cytoplasm"/>
    <property type="evidence" value="ECO:0007669"/>
    <property type="project" value="TreeGrafter"/>
</dbReference>
<evidence type="ECO:0000256" key="3">
    <source>
        <dbReference type="ARBA" id="ARBA00022801"/>
    </source>
</evidence>
<feature type="domain" description="LRAT" evidence="6">
    <location>
        <begin position="85"/>
        <end position="200"/>
    </location>
</feature>
<dbReference type="Pfam" id="PF04970">
    <property type="entry name" value="LRAT"/>
    <property type="match status" value="1"/>
</dbReference>
<feature type="compositionally biased region" description="Basic and acidic residues" evidence="5">
    <location>
        <begin position="50"/>
        <end position="60"/>
    </location>
</feature>
<comment type="similarity">
    <text evidence="1">Belongs to the H-rev107 family.</text>
</comment>
<dbReference type="GO" id="GO:0008970">
    <property type="term" value="F:phospholipase A1 activity"/>
    <property type="evidence" value="ECO:0007669"/>
    <property type="project" value="TreeGrafter"/>
</dbReference>
<dbReference type="OrthoDB" id="10051797at2759"/>
<comment type="caution">
    <text evidence="7">The sequence shown here is derived from an EMBL/GenBank/DDBJ whole genome shotgun (WGS) entry which is preliminary data.</text>
</comment>
<dbReference type="GO" id="GO:0016410">
    <property type="term" value="F:N-acyltransferase activity"/>
    <property type="evidence" value="ECO:0007669"/>
    <property type="project" value="TreeGrafter"/>
</dbReference>
<evidence type="ECO:0000256" key="5">
    <source>
        <dbReference type="SAM" id="MobiDB-lite"/>
    </source>
</evidence>
<feature type="region of interest" description="Disordered" evidence="5">
    <location>
        <begin position="41"/>
        <end position="69"/>
    </location>
</feature>
<dbReference type="GO" id="GO:0070292">
    <property type="term" value="P:N-acylphosphatidylethanolamine metabolic process"/>
    <property type="evidence" value="ECO:0007669"/>
    <property type="project" value="TreeGrafter"/>
</dbReference>
<protein>
    <recommendedName>
        <fullName evidence="6">LRAT domain-containing protein</fullName>
    </recommendedName>
</protein>
<evidence type="ECO:0000256" key="2">
    <source>
        <dbReference type="ARBA" id="ARBA00022679"/>
    </source>
</evidence>
<dbReference type="STRING" id="947166.A0A1D1VTI9"/>
<dbReference type="InterPro" id="IPR051496">
    <property type="entry name" value="H-rev107_PLA/AT"/>
</dbReference>
<dbReference type="InterPro" id="IPR007053">
    <property type="entry name" value="LRAT_dom"/>
</dbReference>
<reference evidence="7 8" key="1">
    <citation type="journal article" date="2016" name="Nat. Commun.">
        <title>Extremotolerant tardigrade genome and improved radiotolerance of human cultured cells by tardigrade-unique protein.</title>
        <authorList>
            <person name="Hashimoto T."/>
            <person name="Horikawa D.D."/>
            <person name="Saito Y."/>
            <person name="Kuwahara H."/>
            <person name="Kozuka-Hata H."/>
            <person name="Shin-I T."/>
            <person name="Minakuchi Y."/>
            <person name="Ohishi K."/>
            <person name="Motoyama A."/>
            <person name="Aizu T."/>
            <person name="Enomoto A."/>
            <person name="Kondo K."/>
            <person name="Tanaka S."/>
            <person name="Hara Y."/>
            <person name="Koshikawa S."/>
            <person name="Sagara H."/>
            <person name="Miura T."/>
            <person name="Yokobori S."/>
            <person name="Miyagawa K."/>
            <person name="Suzuki Y."/>
            <person name="Kubo T."/>
            <person name="Oyama M."/>
            <person name="Kohara Y."/>
            <person name="Fujiyama A."/>
            <person name="Arakawa K."/>
            <person name="Katayama T."/>
            <person name="Toyoda A."/>
            <person name="Kunieda T."/>
        </authorList>
    </citation>
    <scope>NUCLEOTIDE SEQUENCE [LARGE SCALE GENOMIC DNA]</scope>
    <source>
        <strain evidence="7 8">YOKOZUNA-1</strain>
    </source>
</reference>
<dbReference type="Proteomes" id="UP000186922">
    <property type="component" value="Unassembled WGS sequence"/>
</dbReference>
<keyword evidence="3" id="KW-0378">Hydrolase</keyword>
<dbReference type="AlphaFoldDB" id="A0A1D1VTI9"/>
<evidence type="ECO:0000256" key="4">
    <source>
        <dbReference type="ARBA" id="ARBA00023098"/>
    </source>
</evidence>